<proteinExistence type="predicted"/>
<sequence length="48" mass="5299">MKRVTFQRGALCGGHHKTVIKSGVMRDHNGAATTAVFDTFTHHFENSV</sequence>
<protein>
    <submittedName>
        <fullName evidence="1">Uncharacterized protein</fullName>
    </submittedName>
</protein>
<dbReference type="AlphaFoldDB" id="A0A655D4W6"/>
<gene>
    <name evidence="1" type="ORF">ERS008207_02676</name>
</gene>
<name>A0A655D4W6_SALET</name>
<accession>A0A655D4W6</accession>
<reference evidence="1 2" key="1">
    <citation type="submission" date="2015-03" db="EMBL/GenBank/DDBJ databases">
        <authorList>
            <consortium name="Pathogen Informatics"/>
        </authorList>
    </citation>
    <scope>NUCLEOTIDE SEQUENCE [LARGE SCALE GENOMIC DNA]</scope>
    <source>
        <strain evidence="1 2">D4891</strain>
    </source>
</reference>
<organism evidence="1 2">
    <name type="scientific">Salmonella enterica subsp. enterica serovar Bovismorbificans</name>
    <dbReference type="NCBI Taxonomy" id="58097"/>
    <lineage>
        <taxon>Bacteria</taxon>
        <taxon>Pseudomonadati</taxon>
        <taxon>Pseudomonadota</taxon>
        <taxon>Gammaproteobacteria</taxon>
        <taxon>Enterobacterales</taxon>
        <taxon>Enterobacteriaceae</taxon>
        <taxon>Salmonella</taxon>
    </lineage>
</organism>
<dbReference type="EMBL" id="CQPD01000026">
    <property type="protein sequence ID" value="CNU43024.1"/>
    <property type="molecule type" value="Genomic_DNA"/>
</dbReference>
<evidence type="ECO:0000313" key="1">
    <source>
        <dbReference type="EMBL" id="CNU43024.1"/>
    </source>
</evidence>
<dbReference type="Proteomes" id="UP000042394">
    <property type="component" value="Unassembled WGS sequence"/>
</dbReference>
<evidence type="ECO:0000313" key="2">
    <source>
        <dbReference type="Proteomes" id="UP000042394"/>
    </source>
</evidence>